<keyword evidence="1" id="KW-0472">Membrane</keyword>
<evidence type="ECO:0000256" key="1">
    <source>
        <dbReference type="SAM" id="Phobius"/>
    </source>
</evidence>
<keyword evidence="1" id="KW-1133">Transmembrane helix</keyword>
<evidence type="ECO:0000313" key="3">
    <source>
        <dbReference type="Proteomes" id="UP001623232"/>
    </source>
</evidence>
<sequence length="40" mass="4250">MLTQIKTVITRSQATLLQDAIGAASLCVMLWGALHLPGLN</sequence>
<evidence type="ECO:0000313" key="2">
    <source>
        <dbReference type="EMBL" id="WZK87233.1"/>
    </source>
</evidence>
<keyword evidence="1" id="KW-0812">Transmembrane</keyword>
<gene>
    <name evidence="2" type="ORF">QEZ52_11380</name>
</gene>
<protein>
    <submittedName>
        <fullName evidence="2">Uncharacterized protein</fullName>
    </submittedName>
</protein>
<dbReference type="Proteomes" id="UP001623232">
    <property type="component" value="Chromosome"/>
</dbReference>
<feature type="transmembrane region" description="Helical" evidence="1">
    <location>
        <begin position="20"/>
        <end position="39"/>
    </location>
</feature>
<proteinExistence type="predicted"/>
<dbReference type="EMBL" id="CP123584">
    <property type="protein sequence ID" value="WZK87233.1"/>
    <property type="molecule type" value="Genomic_DNA"/>
</dbReference>
<dbReference type="RefSeq" id="WP_406644471.1">
    <property type="nucleotide sequence ID" value="NZ_CP123584.1"/>
</dbReference>
<organism evidence="2 3">
    <name type="scientific">Aliisedimentitalea scapharcae</name>
    <dbReference type="NCBI Taxonomy" id="1524259"/>
    <lineage>
        <taxon>Bacteria</taxon>
        <taxon>Pseudomonadati</taxon>
        <taxon>Pseudomonadota</taxon>
        <taxon>Alphaproteobacteria</taxon>
        <taxon>Rhodobacterales</taxon>
        <taxon>Roseobacteraceae</taxon>
        <taxon>Aliisedimentitalea</taxon>
    </lineage>
</organism>
<keyword evidence="3" id="KW-1185">Reference proteome</keyword>
<reference evidence="2 3" key="1">
    <citation type="submission" date="2023-04" db="EMBL/GenBank/DDBJ databases">
        <title>Complete genome sequence of Alisedimentitalea scapharcae.</title>
        <authorList>
            <person name="Rong J.-C."/>
            <person name="Yi M.-L."/>
            <person name="Zhao Q."/>
        </authorList>
    </citation>
    <scope>NUCLEOTIDE SEQUENCE [LARGE SCALE GENOMIC DNA]</scope>
    <source>
        <strain evidence="2 3">KCTC 42119</strain>
    </source>
</reference>
<name>A0ABZ2XMB9_9RHOB</name>
<accession>A0ABZ2XMB9</accession>